<keyword evidence="3" id="KW-1185">Reference proteome</keyword>
<sequence>MGVEPCCSWTVLLRVVLRPARRVSAKWKSILGRMESRTKQSRNVSGTKMDQTSEHWQNPRIVAT</sequence>
<name>A0A4U6U2T3_SETVI</name>
<reference evidence="2" key="1">
    <citation type="submission" date="2019-03" db="EMBL/GenBank/DDBJ databases">
        <title>WGS assembly of Setaria viridis.</title>
        <authorList>
            <person name="Huang P."/>
            <person name="Jenkins J."/>
            <person name="Grimwood J."/>
            <person name="Barry K."/>
            <person name="Healey A."/>
            <person name="Mamidi S."/>
            <person name="Sreedasyam A."/>
            <person name="Shu S."/>
            <person name="Feldman M."/>
            <person name="Wu J."/>
            <person name="Yu Y."/>
            <person name="Chen C."/>
            <person name="Johnson J."/>
            <person name="Rokhsar D."/>
            <person name="Baxter I."/>
            <person name="Schmutz J."/>
            <person name="Brutnell T."/>
            <person name="Kellogg E."/>
        </authorList>
    </citation>
    <scope>NUCLEOTIDE SEQUENCE [LARGE SCALE GENOMIC DNA]</scope>
</reference>
<dbReference type="EMBL" id="CM016558">
    <property type="protein sequence ID" value="TKW07873.1"/>
    <property type="molecule type" value="Genomic_DNA"/>
</dbReference>
<evidence type="ECO:0000313" key="2">
    <source>
        <dbReference type="EMBL" id="TKW07873.1"/>
    </source>
</evidence>
<dbReference type="AlphaFoldDB" id="A0A4U6U2T3"/>
<organism evidence="2 3">
    <name type="scientific">Setaria viridis</name>
    <name type="common">Green bristlegrass</name>
    <name type="synonym">Setaria italica subsp. viridis</name>
    <dbReference type="NCBI Taxonomy" id="4556"/>
    <lineage>
        <taxon>Eukaryota</taxon>
        <taxon>Viridiplantae</taxon>
        <taxon>Streptophyta</taxon>
        <taxon>Embryophyta</taxon>
        <taxon>Tracheophyta</taxon>
        <taxon>Spermatophyta</taxon>
        <taxon>Magnoliopsida</taxon>
        <taxon>Liliopsida</taxon>
        <taxon>Poales</taxon>
        <taxon>Poaceae</taxon>
        <taxon>PACMAD clade</taxon>
        <taxon>Panicoideae</taxon>
        <taxon>Panicodae</taxon>
        <taxon>Paniceae</taxon>
        <taxon>Cenchrinae</taxon>
        <taxon>Setaria</taxon>
    </lineage>
</organism>
<gene>
    <name evidence="2" type="ORF">SEVIR_7G336350v2</name>
</gene>
<evidence type="ECO:0000256" key="1">
    <source>
        <dbReference type="SAM" id="MobiDB-lite"/>
    </source>
</evidence>
<dbReference type="Gramene" id="TKW07873">
    <property type="protein sequence ID" value="TKW07873"/>
    <property type="gene ID" value="SEVIR_7G336350v2"/>
</dbReference>
<evidence type="ECO:0000313" key="3">
    <source>
        <dbReference type="Proteomes" id="UP000298652"/>
    </source>
</evidence>
<feature type="region of interest" description="Disordered" evidence="1">
    <location>
        <begin position="35"/>
        <end position="64"/>
    </location>
</feature>
<dbReference type="Proteomes" id="UP000298652">
    <property type="component" value="Chromosome 7"/>
</dbReference>
<protein>
    <submittedName>
        <fullName evidence="2">Uncharacterized protein</fullName>
    </submittedName>
</protein>
<proteinExistence type="predicted"/>
<feature type="compositionally biased region" description="Polar residues" evidence="1">
    <location>
        <begin position="41"/>
        <end position="56"/>
    </location>
</feature>
<accession>A0A4U6U2T3</accession>